<proteinExistence type="predicted"/>
<feature type="transmembrane region" description="Helical" evidence="1">
    <location>
        <begin position="66"/>
        <end position="84"/>
    </location>
</feature>
<keyword evidence="1" id="KW-0812">Transmembrane</keyword>
<name>T1CJ57_9PORP</name>
<comment type="caution">
    <text evidence="2">The sequence shown here is derived from an EMBL/GenBank/DDBJ whole genome shotgun (WGS) entry which is preliminary data.</text>
</comment>
<dbReference type="Proteomes" id="UP000018031">
    <property type="component" value="Unassembled WGS sequence"/>
</dbReference>
<protein>
    <submittedName>
        <fullName evidence="2">Uncharacterized protein</fullName>
    </submittedName>
</protein>
<sequence>MSAYGKPFSPYFPDFTPSKSLQIMPDLTGRNRTLFQEYYLEDCSPSSPALAMQLSMPVAHFINVPFRPEIVIVIAAIVLSLLRFSKARKHLKN</sequence>
<evidence type="ECO:0000313" key="2">
    <source>
        <dbReference type="EMBL" id="GAD06281.1"/>
    </source>
</evidence>
<dbReference type="AlphaFoldDB" id="T1CJ57"/>
<keyword evidence="1" id="KW-1133">Transmembrane helix</keyword>
<organism evidence="2 3">
    <name type="scientific">Porphyromonas crevioricanis JCM 15906</name>
    <dbReference type="NCBI Taxonomy" id="1305617"/>
    <lineage>
        <taxon>Bacteria</taxon>
        <taxon>Pseudomonadati</taxon>
        <taxon>Bacteroidota</taxon>
        <taxon>Bacteroidia</taxon>
        <taxon>Bacteroidales</taxon>
        <taxon>Porphyromonadaceae</taxon>
        <taxon>Porphyromonas</taxon>
    </lineage>
</organism>
<reference evidence="3" key="1">
    <citation type="journal article" date="2013" name="Genome">
        <title>Draft Genome Sequences of Porphyromonas crevioricanis JCM 15906T and Porphyromonas cansulci JCM 13913T Isolated from a Canine Oral Cavity.</title>
        <authorList>
            <person name="Sakamoto M."/>
            <person name="Tanaka N."/>
            <person name="Shiwa Y."/>
            <person name="Yoshikawa H."/>
            <person name="Ohkuma M."/>
        </authorList>
    </citation>
    <scope>NUCLEOTIDE SEQUENCE [LARGE SCALE GENOMIC DNA]</scope>
    <source>
        <strain evidence="3">JCM 15906</strain>
    </source>
</reference>
<reference evidence="2 3" key="2">
    <citation type="journal article" date="2013" name="Genome Announc.">
        <title>Draft Genome Sequences of Porphyromonas crevioricanis JCM 15906T and Porphyromonas cansulci JCM 13913T Isolated from a Canine Oral Cavity.</title>
        <authorList>
            <person name="Sakamoto M."/>
            <person name="Tanaka N."/>
            <person name="Shiwa Y."/>
            <person name="Yoshikawa H."/>
            <person name="Ohkuma M."/>
        </authorList>
    </citation>
    <scope>NUCLEOTIDE SEQUENCE [LARGE SCALE GENOMIC DNA]</scope>
    <source>
        <strain evidence="2 3">JCM 15906</strain>
    </source>
</reference>
<gene>
    <name evidence="2" type="ORF">PORCRE_2012</name>
</gene>
<evidence type="ECO:0000256" key="1">
    <source>
        <dbReference type="SAM" id="Phobius"/>
    </source>
</evidence>
<keyword evidence="1" id="KW-0472">Membrane</keyword>
<accession>T1CJ57</accession>
<evidence type="ECO:0000313" key="3">
    <source>
        <dbReference type="Proteomes" id="UP000018031"/>
    </source>
</evidence>
<dbReference type="EMBL" id="BAOU01000071">
    <property type="protein sequence ID" value="GAD06281.1"/>
    <property type="molecule type" value="Genomic_DNA"/>
</dbReference>